<evidence type="ECO:0000313" key="1">
    <source>
        <dbReference type="EMBL" id="OQP50122.1"/>
    </source>
</evidence>
<organism evidence="1 2">
    <name type="scientific">Niastella koreensis</name>
    <dbReference type="NCBI Taxonomy" id="354356"/>
    <lineage>
        <taxon>Bacteria</taxon>
        <taxon>Pseudomonadati</taxon>
        <taxon>Bacteroidota</taxon>
        <taxon>Chitinophagia</taxon>
        <taxon>Chitinophagales</taxon>
        <taxon>Chitinophagaceae</taxon>
        <taxon>Niastella</taxon>
    </lineage>
</organism>
<comment type="caution">
    <text evidence="1">The sequence shown here is derived from an EMBL/GenBank/DDBJ whole genome shotgun (WGS) entry which is preliminary data.</text>
</comment>
<dbReference type="Proteomes" id="UP000192277">
    <property type="component" value="Unassembled WGS sequence"/>
</dbReference>
<protein>
    <submittedName>
        <fullName evidence="1">Uncharacterized protein</fullName>
    </submittedName>
</protein>
<proteinExistence type="predicted"/>
<gene>
    <name evidence="1" type="ORF">A4D02_27190</name>
</gene>
<sequence>MGHGGSRNRVFAMLKEELNRWQKPGDITDVPRLTVSGNNAAIIPCRFLKDGSFVRLRNLSVGYSFP</sequence>
<evidence type="ECO:0000313" key="2">
    <source>
        <dbReference type="Proteomes" id="UP000192277"/>
    </source>
</evidence>
<reference evidence="1 2" key="1">
    <citation type="submission" date="2016-04" db="EMBL/GenBank/DDBJ databases">
        <authorList>
            <person name="Chen L."/>
            <person name="Zhuang W."/>
            <person name="Wang G."/>
        </authorList>
    </citation>
    <scope>NUCLEOTIDE SEQUENCE [LARGE SCALE GENOMIC DNA]</scope>
    <source>
        <strain evidence="2">GR20</strain>
    </source>
</reference>
<name>A0ABX3NZR2_9BACT</name>
<keyword evidence="2" id="KW-1185">Reference proteome</keyword>
<dbReference type="EMBL" id="LWBO01000007">
    <property type="protein sequence ID" value="OQP50122.1"/>
    <property type="molecule type" value="Genomic_DNA"/>
</dbReference>
<accession>A0ABX3NZR2</accession>